<dbReference type="OrthoDB" id="9764656at2"/>
<dbReference type="NCBIfam" id="TIGR01098">
    <property type="entry name" value="3A0109s03R"/>
    <property type="match status" value="1"/>
</dbReference>
<comment type="caution">
    <text evidence="4">The sequence shown here is derived from an EMBL/GenBank/DDBJ whole genome shotgun (WGS) entry which is preliminary data.</text>
</comment>
<reference evidence="4 5" key="1">
    <citation type="submission" date="2018-12" db="EMBL/GenBank/DDBJ databases">
        <title>YIM 101343 draft genome.</title>
        <authorList>
            <person name="Chen X."/>
        </authorList>
    </citation>
    <scope>NUCLEOTIDE SEQUENCE [LARGE SCALE GENOMIC DNA]</scope>
    <source>
        <strain evidence="4 5">YIM 101343</strain>
    </source>
</reference>
<dbReference type="PANTHER" id="PTHR35841:SF1">
    <property type="entry name" value="PHOSPHONATES-BINDING PERIPLASMIC PROTEIN"/>
    <property type="match status" value="1"/>
</dbReference>
<evidence type="ECO:0000256" key="3">
    <source>
        <dbReference type="SAM" id="SignalP"/>
    </source>
</evidence>
<dbReference type="InterPro" id="IPR005770">
    <property type="entry name" value="PhnD"/>
</dbReference>
<organism evidence="4 5">
    <name type="scientific">Corynebacterium hylobatis</name>
    <dbReference type="NCBI Taxonomy" id="1859290"/>
    <lineage>
        <taxon>Bacteria</taxon>
        <taxon>Bacillati</taxon>
        <taxon>Actinomycetota</taxon>
        <taxon>Actinomycetes</taxon>
        <taxon>Mycobacteriales</taxon>
        <taxon>Corynebacteriaceae</taxon>
        <taxon>Corynebacterium</taxon>
    </lineage>
</organism>
<dbReference type="GO" id="GO:0043190">
    <property type="term" value="C:ATP-binding cassette (ABC) transporter complex"/>
    <property type="evidence" value="ECO:0007669"/>
    <property type="project" value="InterPro"/>
</dbReference>
<dbReference type="RefSeq" id="WP_126120443.1">
    <property type="nucleotide sequence ID" value="NZ_RXHJ01000006.1"/>
</dbReference>
<keyword evidence="2 3" id="KW-0732">Signal</keyword>
<comment type="similarity">
    <text evidence="1">Belongs to the phosphate/phosphite/phosphonate binding protein family.</text>
</comment>
<evidence type="ECO:0000313" key="5">
    <source>
        <dbReference type="Proteomes" id="UP000274907"/>
    </source>
</evidence>
<dbReference type="PROSITE" id="PS51257">
    <property type="entry name" value="PROKAR_LIPOPROTEIN"/>
    <property type="match status" value="1"/>
</dbReference>
<keyword evidence="5" id="KW-1185">Reference proteome</keyword>
<dbReference type="PANTHER" id="PTHR35841">
    <property type="entry name" value="PHOSPHONATES-BINDING PERIPLASMIC PROTEIN"/>
    <property type="match status" value="1"/>
</dbReference>
<dbReference type="Proteomes" id="UP000274907">
    <property type="component" value="Unassembled WGS sequence"/>
</dbReference>
<dbReference type="Pfam" id="PF12974">
    <property type="entry name" value="Phosphonate-bd"/>
    <property type="match status" value="1"/>
</dbReference>
<evidence type="ECO:0000256" key="2">
    <source>
        <dbReference type="ARBA" id="ARBA00022729"/>
    </source>
</evidence>
<protein>
    <submittedName>
        <fullName evidence="4">Phosphate/phosphite/phosphonate ABC transporter substrate-binding protein</fullName>
    </submittedName>
</protein>
<sequence length="296" mass="31261">MGRTVSHFLGAALLGAVVVLSGCSSDAESADPTTTPLTFALPPSTDDPSLAERSAVVAELVAAATGREVEIQEPADYMAVVESVRSGFTDVAMTSQFATALAYENGSVTPIIVWNQEEGPASLCFVRADSDIHDLDDFAGGQITFVDPASTSGHFLPKSLLVRHGYTEGRDYTATFAGSHEAAVLAMLNGTVDMACTARQLVPTYIEEGLLTEGSYRQVAETAPFPLGISVVVSAEVDENTRRQLTGHLPEALMADEDLASLYGGAESYQINPDKSVYAPVLQIAREAGVELADIR</sequence>
<feature type="chain" id="PRO_5018788760" evidence="3">
    <location>
        <begin position="30"/>
        <end position="296"/>
    </location>
</feature>
<dbReference type="SUPFAM" id="SSF53850">
    <property type="entry name" value="Periplasmic binding protein-like II"/>
    <property type="match status" value="1"/>
</dbReference>
<dbReference type="AlphaFoldDB" id="A0A3S0BI13"/>
<evidence type="ECO:0000313" key="4">
    <source>
        <dbReference type="EMBL" id="RSZ63810.1"/>
    </source>
</evidence>
<gene>
    <name evidence="4" type="primary">phnD</name>
    <name evidence="4" type="ORF">EAH68_06115</name>
</gene>
<dbReference type="Gene3D" id="3.40.190.10">
    <property type="entry name" value="Periplasmic binding protein-like II"/>
    <property type="match status" value="2"/>
</dbReference>
<accession>A0A3S0BI13</accession>
<dbReference type="EMBL" id="RXHJ01000006">
    <property type="protein sequence ID" value="RSZ63810.1"/>
    <property type="molecule type" value="Genomic_DNA"/>
</dbReference>
<feature type="signal peptide" evidence="3">
    <location>
        <begin position="1"/>
        <end position="29"/>
    </location>
</feature>
<dbReference type="GO" id="GO:0055085">
    <property type="term" value="P:transmembrane transport"/>
    <property type="evidence" value="ECO:0007669"/>
    <property type="project" value="InterPro"/>
</dbReference>
<proteinExistence type="inferred from homology"/>
<name>A0A3S0BI13_9CORY</name>
<evidence type="ECO:0000256" key="1">
    <source>
        <dbReference type="ARBA" id="ARBA00007162"/>
    </source>
</evidence>